<name>A0A915LUW9_MELJA</name>
<evidence type="ECO:0000313" key="2">
    <source>
        <dbReference type="Proteomes" id="UP000887561"/>
    </source>
</evidence>
<feature type="region of interest" description="Disordered" evidence="1">
    <location>
        <begin position="1"/>
        <end position="27"/>
    </location>
</feature>
<proteinExistence type="predicted"/>
<dbReference type="Proteomes" id="UP000887561">
    <property type="component" value="Unplaced"/>
</dbReference>
<reference evidence="3" key="1">
    <citation type="submission" date="2022-11" db="UniProtKB">
        <authorList>
            <consortium name="WormBaseParasite"/>
        </authorList>
    </citation>
    <scope>IDENTIFICATION</scope>
</reference>
<dbReference type="AlphaFoldDB" id="A0A915LUW9"/>
<protein>
    <submittedName>
        <fullName evidence="3">Uncharacterized protein</fullName>
    </submittedName>
</protein>
<organism evidence="2 3">
    <name type="scientific">Meloidogyne javanica</name>
    <name type="common">Root-knot nematode worm</name>
    <dbReference type="NCBI Taxonomy" id="6303"/>
    <lineage>
        <taxon>Eukaryota</taxon>
        <taxon>Metazoa</taxon>
        <taxon>Ecdysozoa</taxon>
        <taxon>Nematoda</taxon>
        <taxon>Chromadorea</taxon>
        <taxon>Rhabditida</taxon>
        <taxon>Tylenchina</taxon>
        <taxon>Tylenchomorpha</taxon>
        <taxon>Tylenchoidea</taxon>
        <taxon>Meloidogynidae</taxon>
        <taxon>Meloidogyninae</taxon>
        <taxon>Meloidogyne</taxon>
        <taxon>Meloidogyne incognita group</taxon>
    </lineage>
</organism>
<feature type="compositionally biased region" description="Basic and acidic residues" evidence="1">
    <location>
        <begin position="1"/>
        <end position="26"/>
    </location>
</feature>
<evidence type="ECO:0000256" key="1">
    <source>
        <dbReference type="SAM" id="MobiDB-lite"/>
    </source>
</evidence>
<evidence type="ECO:0000313" key="3">
    <source>
        <dbReference type="WBParaSite" id="scaffold199_cov183.g465"/>
    </source>
</evidence>
<keyword evidence="2" id="KW-1185">Reference proteome</keyword>
<dbReference type="WBParaSite" id="scaffold199_cov183.g465">
    <property type="protein sequence ID" value="scaffold199_cov183.g465"/>
    <property type="gene ID" value="scaffold199_cov183.g465"/>
</dbReference>
<sequence length="196" mass="22468">MSKKKSQDQKNRGDGSDGYGEGRGDDYVPFFLAQSSYNADSEDEEWLSSRRNINIDDFEHIIEKLEISSQNDIIRPSRRNSSNLDFIKDDKTIQRNIELWNSATLITSTTLSLPTTSGDDSSELEKIAATDSNSIIDGRYQFKRKHGCRYNAPTPRNLLNERQQHLSMLNDELSTFRCFSARKSAMNQLMKFPRKG</sequence>
<accession>A0A915LUW9</accession>